<sequence>MASAPLQPHDGVTHLKVFTSIGNFTIELYYNHAPLTCQNLVLLSQSHYYDDHPIHRVIPNFMFQLGDPTGTGRGGQSAWGGKFNDEITRELKHVGAGVVSMANAGPNTNKSQFFVTLAPSPHLDGKHTIFGRISSGMSVVERVGMVPTDKGDRPKEDVRVYKIRTVRDGVVEGEEEEEEE</sequence>
<dbReference type="AlphaFoldDB" id="A0A9W7L254"/>
<dbReference type="FunFam" id="2.40.100.10:FF:000003">
    <property type="entry name" value="Peptidylprolyl isomerase domain and WD repeat-containing 1"/>
    <property type="match status" value="1"/>
</dbReference>
<evidence type="ECO:0000256" key="2">
    <source>
        <dbReference type="ARBA" id="ARBA00022574"/>
    </source>
</evidence>
<dbReference type="OrthoDB" id="271386at2759"/>
<dbReference type="EC" id="5.2.1.8" evidence="6"/>
<dbReference type="GO" id="GO:0003755">
    <property type="term" value="F:peptidyl-prolyl cis-trans isomerase activity"/>
    <property type="evidence" value="ECO:0007669"/>
    <property type="project" value="UniProtKB-UniRule"/>
</dbReference>
<evidence type="ECO:0000256" key="4">
    <source>
        <dbReference type="ARBA" id="ARBA00023110"/>
    </source>
</evidence>
<keyword evidence="5 6" id="KW-0413">Isomerase</keyword>
<reference evidence="9" key="1">
    <citation type="journal article" date="2023" name="Commun. Biol.">
        <title>Genome analysis of Parmales, the sister group of diatoms, reveals the evolutionary specialization of diatoms from phago-mixotrophs to photoautotrophs.</title>
        <authorList>
            <person name="Ban H."/>
            <person name="Sato S."/>
            <person name="Yoshikawa S."/>
            <person name="Yamada K."/>
            <person name="Nakamura Y."/>
            <person name="Ichinomiya M."/>
            <person name="Sato N."/>
            <person name="Blanc-Mathieu R."/>
            <person name="Endo H."/>
            <person name="Kuwata A."/>
            <person name="Ogata H."/>
        </authorList>
    </citation>
    <scope>NUCLEOTIDE SEQUENCE [LARGE SCALE GENOMIC DNA]</scope>
</reference>
<evidence type="ECO:0000256" key="5">
    <source>
        <dbReference type="ARBA" id="ARBA00023235"/>
    </source>
</evidence>
<dbReference type="InterPro" id="IPR044666">
    <property type="entry name" value="Cyclophilin_A-like"/>
</dbReference>
<dbReference type="PANTHER" id="PTHR45625">
    <property type="entry name" value="PEPTIDYL-PROLYL CIS-TRANS ISOMERASE-RELATED"/>
    <property type="match status" value="1"/>
</dbReference>
<protein>
    <recommendedName>
        <fullName evidence="6">Peptidyl-prolyl cis-trans isomerase</fullName>
        <shortName evidence="6">PPIase</shortName>
        <ecNumber evidence="6">5.2.1.8</ecNumber>
    </recommendedName>
</protein>
<comment type="caution">
    <text evidence="8">The sequence shown here is derived from an EMBL/GenBank/DDBJ whole genome shotgun (WGS) entry which is preliminary data.</text>
</comment>
<evidence type="ECO:0000313" key="9">
    <source>
        <dbReference type="Proteomes" id="UP001165065"/>
    </source>
</evidence>
<dbReference type="GO" id="GO:0071013">
    <property type="term" value="C:catalytic step 2 spliceosome"/>
    <property type="evidence" value="ECO:0007669"/>
    <property type="project" value="TreeGrafter"/>
</dbReference>
<dbReference type="InterPro" id="IPR024936">
    <property type="entry name" value="Cyclophilin-type_PPIase"/>
</dbReference>
<proteinExistence type="inferred from homology"/>
<evidence type="ECO:0000313" key="8">
    <source>
        <dbReference type="EMBL" id="GMI21597.1"/>
    </source>
</evidence>
<dbReference type="Proteomes" id="UP001165065">
    <property type="component" value="Unassembled WGS sequence"/>
</dbReference>
<dbReference type="PRINTS" id="PR00153">
    <property type="entry name" value="CSAPPISMRASE"/>
</dbReference>
<accession>A0A9W7L254</accession>
<dbReference type="InterPro" id="IPR029000">
    <property type="entry name" value="Cyclophilin-like_dom_sf"/>
</dbReference>
<dbReference type="PANTHER" id="PTHR45625:SF4">
    <property type="entry name" value="PEPTIDYLPROLYL ISOMERASE DOMAIN AND WD REPEAT-CONTAINING PROTEIN 1"/>
    <property type="match status" value="1"/>
</dbReference>
<keyword evidence="9" id="KW-1185">Reference proteome</keyword>
<feature type="domain" description="PPIase cyclophilin-type" evidence="7">
    <location>
        <begin position="19"/>
        <end position="165"/>
    </location>
</feature>
<keyword evidence="2" id="KW-0853">WD repeat</keyword>
<comment type="function">
    <text evidence="6">PPIases accelerate the folding of proteins. It catalyzes the cis-trans isomerization of proline imidic peptide bonds in oligopeptides.</text>
</comment>
<keyword evidence="4 6" id="KW-0697">Rotamase</keyword>
<name>A0A9W7L254_9STRA</name>
<dbReference type="PIRSF" id="PIRSF001467">
    <property type="entry name" value="Peptidylpro_ismrse"/>
    <property type="match status" value="1"/>
</dbReference>
<dbReference type="SUPFAM" id="SSF50891">
    <property type="entry name" value="Cyclophilin-like"/>
    <property type="match status" value="1"/>
</dbReference>
<gene>
    <name evidence="8" type="ORF">TrCOL_g7404</name>
</gene>
<dbReference type="Pfam" id="PF00160">
    <property type="entry name" value="Pro_isomerase"/>
    <property type="match status" value="1"/>
</dbReference>
<evidence type="ECO:0000256" key="6">
    <source>
        <dbReference type="RuleBase" id="RU363019"/>
    </source>
</evidence>
<comment type="catalytic activity">
    <reaction evidence="1 6">
        <text>[protein]-peptidylproline (omega=180) = [protein]-peptidylproline (omega=0)</text>
        <dbReference type="Rhea" id="RHEA:16237"/>
        <dbReference type="Rhea" id="RHEA-COMP:10747"/>
        <dbReference type="Rhea" id="RHEA-COMP:10748"/>
        <dbReference type="ChEBI" id="CHEBI:83833"/>
        <dbReference type="ChEBI" id="CHEBI:83834"/>
        <dbReference type="EC" id="5.2.1.8"/>
    </reaction>
</comment>
<evidence type="ECO:0000256" key="1">
    <source>
        <dbReference type="ARBA" id="ARBA00000971"/>
    </source>
</evidence>
<dbReference type="EMBL" id="BRYA01000533">
    <property type="protein sequence ID" value="GMI21597.1"/>
    <property type="molecule type" value="Genomic_DNA"/>
</dbReference>
<keyword evidence="3" id="KW-0677">Repeat</keyword>
<dbReference type="InterPro" id="IPR002130">
    <property type="entry name" value="Cyclophilin-type_PPIase_dom"/>
</dbReference>
<dbReference type="Gene3D" id="2.40.100.10">
    <property type="entry name" value="Cyclophilin-like"/>
    <property type="match status" value="1"/>
</dbReference>
<organism evidence="8 9">
    <name type="scientific">Triparma columacea</name>
    <dbReference type="NCBI Taxonomy" id="722753"/>
    <lineage>
        <taxon>Eukaryota</taxon>
        <taxon>Sar</taxon>
        <taxon>Stramenopiles</taxon>
        <taxon>Ochrophyta</taxon>
        <taxon>Bolidophyceae</taxon>
        <taxon>Parmales</taxon>
        <taxon>Triparmaceae</taxon>
        <taxon>Triparma</taxon>
    </lineage>
</organism>
<evidence type="ECO:0000256" key="3">
    <source>
        <dbReference type="ARBA" id="ARBA00022737"/>
    </source>
</evidence>
<comment type="similarity">
    <text evidence="6">Belongs to the cyclophilin-type PPIase family.</text>
</comment>
<evidence type="ECO:0000259" key="7">
    <source>
        <dbReference type="PROSITE" id="PS50072"/>
    </source>
</evidence>
<dbReference type="PROSITE" id="PS50072">
    <property type="entry name" value="CSA_PPIASE_2"/>
    <property type="match status" value="1"/>
</dbReference>